<dbReference type="InterPro" id="IPR029033">
    <property type="entry name" value="His_PPase_superfam"/>
</dbReference>
<dbReference type="GO" id="GO:0043755">
    <property type="term" value="F:alpha-ribazole phosphatase activity"/>
    <property type="evidence" value="ECO:0007669"/>
    <property type="project" value="UniProtKB-EC"/>
</dbReference>
<dbReference type="SUPFAM" id="SSF53254">
    <property type="entry name" value="Phosphoglycerate mutase-like"/>
    <property type="match status" value="1"/>
</dbReference>
<dbReference type="Gene3D" id="3.40.50.1240">
    <property type="entry name" value="Phosphoglycerate mutase-like"/>
    <property type="match status" value="1"/>
</dbReference>
<dbReference type="Pfam" id="PF00300">
    <property type="entry name" value="His_Phos_1"/>
    <property type="match status" value="1"/>
</dbReference>
<sequence>MAEGRLELSVWRHPKPIGAAGRCIGQTDLPVDPRRAKRLAHRIRQTARREGLPHVVATSPLRRGSDVGRWLRRWGWRHQIDARLIELDFGAWDGRRWSAIAHAEVLAWEAAFLHHAPGGGESLRQLHTRLVDALGAVRAGQLPRLVVGHAGWITLLGCLDGVAQDRLSASAWPAPPRYGQRIRHAD</sequence>
<dbReference type="RefSeq" id="WP_179634608.1">
    <property type="nucleotide sequence ID" value="NZ_CAXYYM010000106.1"/>
</dbReference>
<proteinExistence type="predicted"/>
<dbReference type="Proteomes" id="UP000518288">
    <property type="component" value="Unassembled WGS sequence"/>
</dbReference>
<evidence type="ECO:0000313" key="2">
    <source>
        <dbReference type="Proteomes" id="UP000518288"/>
    </source>
</evidence>
<dbReference type="InterPro" id="IPR013078">
    <property type="entry name" value="His_Pase_superF_clade-1"/>
</dbReference>
<accession>A0A7Y9R2A5</accession>
<reference evidence="1 2" key="1">
    <citation type="submission" date="2020-07" db="EMBL/GenBank/DDBJ databases">
        <title>Genomic Encyclopedia of Archaeal and Bacterial Type Strains, Phase II (KMG-II): from individual species to whole genera.</title>
        <authorList>
            <person name="Goeker M."/>
        </authorList>
    </citation>
    <scope>NUCLEOTIDE SEQUENCE [LARGE SCALE GENOMIC DNA]</scope>
    <source>
        <strain evidence="1 2">DSM 21226</strain>
    </source>
</reference>
<name>A0A7Y9R2A5_9BURK</name>
<organism evidence="1 2">
    <name type="scientific">Sphaerotilus montanus</name>
    <dbReference type="NCBI Taxonomy" id="522889"/>
    <lineage>
        <taxon>Bacteria</taxon>
        <taxon>Pseudomonadati</taxon>
        <taxon>Pseudomonadota</taxon>
        <taxon>Betaproteobacteria</taxon>
        <taxon>Burkholderiales</taxon>
        <taxon>Sphaerotilaceae</taxon>
        <taxon>Sphaerotilus</taxon>
    </lineage>
</organism>
<protein>
    <submittedName>
        <fullName evidence="1">Alpha-ribazole phosphatase</fullName>
        <ecNumber evidence="1">3.1.3.73</ecNumber>
    </submittedName>
</protein>
<dbReference type="AlphaFoldDB" id="A0A7Y9R2A5"/>
<dbReference type="EC" id="3.1.3.73" evidence="1"/>
<keyword evidence="2" id="KW-1185">Reference proteome</keyword>
<gene>
    <name evidence="1" type="ORF">BDD16_002891</name>
</gene>
<dbReference type="EMBL" id="JACCFH010000001">
    <property type="protein sequence ID" value="NYG33905.1"/>
    <property type="molecule type" value="Genomic_DNA"/>
</dbReference>
<comment type="caution">
    <text evidence="1">The sequence shown here is derived from an EMBL/GenBank/DDBJ whole genome shotgun (WGS) entry which is preliminary data.</text>
</comment>
<evidence type="ECO:0000313" key="1">
    <source>
        <dbReference type="EMBL" id="NYG33905.1"/>
    </source>
</evidence>
<keyword evidence="1" id="KW-0378">Hydrolase</keyword>